<evidence type="ECO:0000259" key="8">
    <source>
        <dbReference type="PROSITE" id="PS50928"/>
    </source>
</evidence>
<dbReference type="OrthoDB" id="9771544at2"/>
<reference evidence="9" key="1">
    <citation type="submission" date="2018-06" db="EMBL/GenBank/DDBJ databases">
        <title>Paenibacillus xerothermodurans sp. nov. an extremely dry heat resistant spore forming bacterium isolated from the soil of Cape Canaveral, Florida.</title>
        <authorList>
            <person name="Seuylemezian A."/>
            <person name="Kaur N."/>
            <person name="Patil P."/>
            <person name="Patil P."/>
            <person name="Mayilraj S."/>
            <person name="Vaishampayan P."/>
        </authorList>
    </citation>
    <scope>NUCLEOTIDE SEQUENCE [LARGE SCALE GENOMIC DNA]</scope>
    <source>
        <strain evidence="9">ATCC 27380</strain>
    </source>
</reference>
<dbReference type="Proteomes" id="UP000214746">
    <property type="component" value="Unassembled WGS sequence"/>
</dbReference>
<dbReference type="InterPro" id="IPR035906">
    <property type="entry name" value="MetI-like_sf"/>
</dbReference>
<keyword evidence="5 7" id="KW-1133">Transmembrane helix</keyword>
<evidence type="ECO:0000256" key="3">
    <source>
        <dbReference type="ARBA" id="ARBA00022475"/>
    </source>
</evidence>
<feature type="transmembrane region" description="Helical" evidence="7">
    <location>
        <begin position="139"/>
        <end position="159"/>
    </location>
</feature>
<dbReference type="CDD" id="cd06261">
    <property type="entry name" value="TM_PBP2"/>
    <property type="match status" value="1"/>
</dbReference>
<evidence type="ECO:0000256" key="5">
    <source>
        <dbReference type="ARBA" id="ARBA00022989"/>
    </source>
</evidence>
<evidence type="ECO:0000256" key="2">
    <source>
        <dbReference type="ARBA" id="ARBA00022448"/>
    </source>
</evidence>
<dbReference type="GO" id="GO:0005886">
    <property type="term" value="C:plasma membrane"/>
    <property type="evidence" value="ECO:0007669"/>
    <property type="project" value="UniProtKB-SubCell"/>
</dbReference>
<comment type="similarity">
    <text evidence="7">Belongs to the binding-protein-dependent transport system permease family.</text>
</comment>
<gene>
    <name evidence="9" type="ORF">CBW46_010405</name>
</gene>
<evidence type="ECO:0000313" key="9">
    <source>
        <dbReference type="EMBL" id="PZE21080.1"/>
    </source>
</evidence>
<dbReference type="PANTHER" id="PTHR43744:SF12">
    <property type="entry name" value="ABC TRANSPORTER PERMEASE PROTEIN MG189-RELATED"/>
    <property type="match status" value="1"/>
</dbReference>
<dbReference type="AlphaFoldDB" id="A0A2W1NBJ7"/>
<dbReference type="PROSITE" id="PS50928">
    <property type="entry name" value="ABC_TM1"/>
    <property type="match status" value="1"/>
</dbReference>
<accession>A0A2W1NBJ7</accession>
<keyword evidence="10" id="KW-1185">Reference proteome</keyword>
<dbReference type="GO" id="GO:0055085">
    <property type="term" value="P:transmembrane transport"/>
    <property type="evidence" value="ECO:0007669"/>
    <property type="project" value="InterPro"/>
</dbReference>
<proteinExistence type="inferred from homology"/>
<organism evidence="9 10">
    <name type="scientific">Paenibacillus xerothermodurans</name>
    <dbReference type="NCBI Taxonomy" id="1977292"/>
    <lineage>
        <taxon>Bacteria</taxon>
        <taxon>Bacillati</taxon>
        <taxon>Bacillota</taxon>
        <taxon>Bacilli</taxon>
        <taxon>Bacillales</taxon>
        <taxon>Paenibacillaceae</taxon>
        <taxon>Paenibacillus</taxon>
    </lineage>
</organism>
<feature type="transmembrane region" description="Helical" evidence="7">
    <location>
        <begin position="193"/>
        <end position="218"/>
    </location>
</feature>
<dbReference type="Pfam" id="PF00528">
    <property type="entry name" value="BPD_transp_1"/>
    <property type="match status" value="1"/>
</dbReference>
<comment type="subcellular location">
    <subcellularLocation>
        <location evidence="1 7">Cell membrane</location>
        <topology evidence="1 7">Multi-pass membrane protein</topology>
    </subcellularLocation>
</comment>
<feature type="domain" description="ABC transmembrane type-1" evidence="8">
    <location>
        <begin position="70"/>
        <end position="259"/>
    </location>
</feature>
<keyword evidence="3" id="KW-1003">Cell membrane</keyword>
<keyword evidence="6 7" id="KW-0472">Membrane</keyword>
<dbReference type="PANTHER" id="PTHR43744">
    <property type="entry name" value="ABC TRANSPORTER PERMEASE PROTEIN MG189-RELATED-RELATED"/>
    <property type="match status" value="1"/>
</dbReference>
<dbReference type="Gene3D" id="1.10.3720.10">
    <property type="entry name" value="MetI-like"/>
    <property type="match status" value="1"/>
</dbReference>
<dbReference type="RefSeq" id="WP_089199936.1">
    <property type="nucleotide sequence ID" value="NZ_NHRJ02000004.1"/>
</dbReference>
<feature type="transmembrane region" description="Helical" evidence="7">
    <location>
        <begin position="12"/>
        <end position="31"/>
    </location>
</feature>
<evidence type="ECO:0000256" key="7">
    <source>
        <dbReference type="RuleBase" id="RU363032"/>
    </source>
</evidence>
<keyword evidence="4 7" id="KW-0812">Transmembrane</keyword>
<evidence type="ECO:0000313" key="10">
    <source>
        <dbReference type="Proteomes" id="UP000214746"/>
    </source>
</evidence>
<comment type="caution">
    <text evidence="9">The sequence shown here is derived from an EMBL/GenBank/DDBJ whole genome shotgun (WGS) entry which is preliminary data.</text>
</comment>
<protein>
    <submittedName>
        <fullName evidence="9">Carbohydrate ABC transporter permease</fullName>
    </submittedName>
</protein>
<dbReference type="InterPro" id="IPR000515">
    <property type="entry name" value="MetI-like"/>
</dbReference>
<feature type="transmembrane region" description="Helical" evidence="7">
    <location>
        <begin position="238"/>
        <end position="259"/>
    </location>
</feature>
<evidence type="ECO:0000256" key="4">
    <source>
        <dbReference type="ARBA" id="ARBA00022692"/>
    </source>
</evidence>
<evidence type="ECO:0000256" key="6">
    <source>
        <dbReference type="ARBA" id="ARBA00023136"/>
    </source>
</evidence>
<evidence type="ECO:0000256" key="1">
    <source>
        <dbReference type="ARBA" id="ARBA00004651"/>
    </source>
</evidence>
<keyword evidence="2 7" id="KW-0813">Transport</keyword>
<feature type="transmembrane region" description="Helical" evidence="7">
    <location>
        <begin position="107"/>
        <end position="127"/>
    </location>
</feature>
<dbReference type="SUPFAM" id="SSF161098">
    <property type="entry name" value="MetI-like"/>
    <property type="match status" value="1"/>
</dbReference>
<dbReference type="EMBL" id="NHRJ02000004">
    <property type="protein sequence ID" value="PZE21080.1"/>
    <property type="molecule type" value="Genomic_DNA"/>
</dbReference>
<name>A0A2W1NBJ7_PAEXE</name>
<sequence length="275" mass="30786">MKMKLGLRITAHLVLGLGALTMIFPFVWTLSTSLKSLQDVFVFPPTLIGDALHWENYFRISDRFPFGTLFLNSLKITVIVVIFQLFTSSMAGYVFARLRFRFRDTLFALYLATMMVPGQVTIIPNFIAMKLFNLVDTHWSLILPGLVSAFGTFLLRQFFMTIPAALEDAAKIDGCTPFGTYWRIFVPLSKPAMATLGVFVFMGTWNEFLGPLVFINTLSKMTLPLGLASMEGMYSTDWPVLMAGTILSVLPLIIIFLLAQDFFIKGVTLSGLKGE</sequence>